<sequence length="518" mass="56627">MDTSDSPWLSNTWKSASCSRNYSSTTSMNSQLLWMESKDTTDFHKSTISFERKSDGSRSQIIPLVPDSSMYGALFVDLPGKDLTTFQSPSPIRPPGMGVSSKSGIPLGLYDHNLFPHCHGSANNLTHGGARNKIPGKPMVPVPPNVSLKEPWSHKLKRELHHVNSAPLSPYFQTDSGSVPSVKSVDGNPAGKGEYAKVMKTFSSPKILHYTTSLKVMDLLPYSSPLPPPPAPPPEEEPSRGRQDKPVPTMATDPQQDNCHKPTQFSKKKPPPDSLPFRRMSSVSLPIHDDTVLTPDDVAHYLEFNEHGDRTRHPSESDSTLPRPFSTSSNTYGYICSPSELAEGDAADEDDDLDLGELSSLKSYRKYCETPTSSISEYESSMAGSLVNGWGSVSEDNYTSARCSMVSSSDGSFLMDANFAKALALAVDSFCLGINQSESAGADRISTDFSPSASPLDGLLAAQSQGDGADLNGRKPKANPLPVLDWNIDWMEELEAKYRHKNQTKPQYPFSKKVEPFK</sequence>
<reference evidence="2" key="1">
    <citation type="thesis" date="2020" institute="ProQuest LLC" country="789 East Eisenhower Parkway, Ann Arbor, MI, USA">
        <title>Comparative Genomics and Chromosome Evolution.</title>
        <authorList>
            <person name="Mudd A.B."/>
        </authorList>
    </citation>
    <scope>NUCLEOTIDE SEQUENCE</scope>
    <source>
        <strain evidence="2">HN-11 Male</strain>
        <tissue evidence="2">Kidney and liver</tissue>
    </source>
</reference>
<dbReference type="AlphaFoldDB" id="A0A8J6JU03"/>
<comment type="caution">
    <text evidence="2">The sequence shown here is derived from an EMBL/GenBank/DDBJ whole genome shotgun (WGS) entry which is preliminary data.</text>
</comment>
<evidence type="ECO:0000313" key="3">
    <source>
        <dbReference type="Proteomes" id="UP000770717"/>
    </source>
</evidence>
<gene>
    <name evidence="2" type="ORF">GDO78_023272</name>
</gene>
<dbReference type="EMBL" id="WNTK01000111">
    <property type="protein sequence ID" value="KAG9471723.1"/>
    <property type="molecule type" value="Genomic_DNA"/>
</dbReference>
<feature type="compositionally biased region" description="Polar residues" evidence="1">
    <location>
        <begin position="317"/>
        <end position="326"/>
    </location>
</feature>
<feature type="region of interest" description="Disordered" evidence="1">
    <location>
        <begin position="221"/>
        <end position="279"/>
    </location>
</feature>
<evidence type="ECO:0000256" key="1">
    <source>
        <dbReference type="SAM" id="MobiDB-lite"/>
    </source>
</evidence>
<proteinExistence type="predicted"/>
<keyword evidence="3" id="KW-1185">Reference proteome</keyword>
<protein>
    <submittedName>
        <fullName evidence="2">Uncharacterized protein</fullName>
    </submittedName>
</protein>
<feature type="compositionally biased region" description="Basic and acidic residues" evidence="1">
    <location>
        <begin position="305"/>
        <end position="316"/>
    </location>
</feature>
<organism evidence="2 3">
    <name type="scientific">Eleutherodactylus coqui</name>
    <name type="common">Puerto Rican coqui</name>
    <dbReference type="NCBI Taxonomy" id="57060"/>
    <lineage>
        <taxon>Eukaryota</taxon>
        <taxon>Metazoa</taxon>
        <taxon>Chordata</taxon>
        <taxon>Craniata</taxon>
        <taxon>Vertebrata</taxon>
        <taxon>Euteleostomi</taxon>
        <taxon>Amphibia</taxon>
        <taxon>Batrachia</taxon>
        <taxon>Anura</taxon>
        <taxon>Neobatrachia</taxon>
        <taxon>Hyloidea</taxon>
        <taxon>Eleutherodactylidae</taxon>
        <taxon>Eleutherodactylinae</taxon>
        <taxon>Eleutherodactylus</taxon>
        <taxon>Eleutherodactylus</taxon>
    </lineage>
</organism>
<feature type="compositionally biased region" description="Polar residues" evidence="1">
    <location>
        <begin position="252"/>
        <end position="265"/>
    </location>
</feature>
<name>A0A8J6JU03_ELECQ</name>
<feature type="compositionally biased region" description="Pro residues" evidence="1">
    <location>
        <begin position="224"/>
        <end position="233"/>
    </location>
</feature>
<evidence type="ECO:0000313" key="2">
    <source>
        <dbReference type="EMBL" id="KAG9471723.1"/>
    </source>
</evidence>
<accession>A0A8J6JU03</accession>
<dbReference type="Proteomes" id="UP000770717">
    <property type="component" value="Unassembled WGS sequence"/>
</dbReference>
<feature type="region of interest" description="Disordered" evidence="1">
    <location>
        <begin position="305"/>
        <end position="326"/>
    </location>
</feature>
<dbReference type="OrthoDB" id="428111at2759"/>